<protein>
    <recommendedName>
        <fullName evidence="3">ASCH domain-containing protein</fullName>
    </recommendedName>
</protein>
<evidence type="ECO:0008006" key="3">
    <source>
        <dbReference type="Google" id="ProtNLM"/>
    </source>
</evidence>
<dbReference type="RefSeq" id="WP_260347638.1">
    <property type="nucleotide sequence ID" value="NZ_JAOAOS010000001.1"/>
</dbReference>
<organism evidence="1 2">
    <name type="scientific">Bosea minatitlanensis</name>
    <dbReference type="NCBI Taxonomy" id="128782"/>
    <lineage>
        <taxon>Bacteria</taxon>
        <taxon>Pseudomonadati</taxon>
        <taxon>Pseudomonadota</taxon>
        <taxon>Alphaproteobacteria</taxon>
        <taxon>Hyphomicrobiales</taxon>
        <taxon>Boseaceae</taxon>
        <taxon>Bosea</taxon>
    </lineage>
</organism>
<accession>A0ABW0F1A1</accession>
<keyword evidence="2" id="KW-1185">Reference proteome</keyword>
<name>A0ABW0F1A1_9HYPH</name>
<evidence type="ECO:0000313" key="1">
    <source>
        <dbReference type="EMBL" id="MFC5292300.1"/>
    </source>
</evidence>
<proteinExistence type="predicted"/>
<dbReference type="EMBL" id="JBHSLI010000001">
    <property type="protein sequence ID" value="MFC5292300.1"/>
    <property type="molecule type" value="Genomic_DNA"/>
</dbReference>
<dbReference type="Proteomes" id="UP001595976">
    <property type="component" value="Unassembled WGS sequence"/>
</dbReference>
<gene>
    <name evidence="1" type="ORF">ACFPK2_04765</name>
</gene>
<evidence type="ECO:0000313" key="2">
    <source>
        <dbReference type="Proteomes" id="UP001595976"/>
    </source>
</evidence>
<reference evidence="2" key="1">
    <citation type="journal article" date="2019" name="Int. J. Syst. Evol. Microbiol.">
        <title>The Global Catalogue of Microorganisms (GCM) 10K type strain sequencing project: providing services to taxonomists for standard genome sequencing and annotation.</title>
        <authorList>
            <consortium name="The Broad Institute Genomics Platform"/>
            <consortium name="The Broad Institute Genome Sequencing Center for Infectious Disease"/>
            <person name="Wu L."/>
            <person name="Ma J."/>
        </authorList>
    </citation>
    <scope>NUCLEOTIDE SEQUENCE [LARGE SCALE GENOMIC DNA]</scope>
    <source>
        <strain evidence="2">CGMCC 1.15643</strain>
    </source>
</reference>
<sequence>MVAYSFNRRFAEAIAICHPFTGIVKRQTIRAPRKRHARPGETLQLYQGMRTKHCRKIIPDPVCVDIRPVELFIEQSYVRFLDTGLAFGMTALLDDFARQDGFLDWADLQAFWRAAHPAPVGLPPAFSGMLIRWEPAR</sequence>
<comment type="caution">
    <text evidence="1">The sequence shown here is derived from an EMBL/GenBank/DDBJ whole genome shotgun (WGS) entry which is preliminary data.</text>
</comment>